<organism evidence="2 3">
    <name type="scientific">Dehalococcoides mccartyi</name>
    <dbReference type="NCBI Taxonomy" id="61435"/>
    <lineage>
        <taxon>Bacteria</taxon>
        <taxon>Bacillati</taxon>
        <taxon>Chloroflexota</taxon>
        <taxon>Dehalococcoidia</taxon>
        <taxon>Dehalococcoidales</taxon>
        <taxon>Dehalococcoidaceae</taxon>
        <taxon>Dehalococcoides</taxon>
    </lineage>
</organism>
<dbReference type="InterPro" id="IPR002934">
    <property type="entry name" value="Polymerase_NTP_transf_dom"/>
</dbReference>
<gene>
    <name evidence="2" type="ORF">VLL09_04895</name>
</gene>
<protein>
    <submittedName>
        <fullName evidence="2">Nucleotidyltransferase domain-containing protein</fullName>
    </submittedName>
</protein>
<dbReference type="Gene3D" id="3.30.460.10">
    <property type="entry name" value="Beta Polymerase, domain 2"/>
    <property type="match status" value="1"/>
</dbReference>
<dbReference type="AlphaFoldDB" id="A0AB38Z818"/>
<name>A0AB38Z818_9CHLR</name>
<dbReference type="Pfam" id="PF01909">
    <property type="entry name" value="NTP_transf_2"/>
    <property type="match status" value="1"/>
</dbReference>
<dbReference type="InterPro" id="IPR036388">
    <property type="entry name" value="WH-like_DNA-bd_sf"/>
</dbReference>
<dbReference type="Proteomes" id="UP001327986">
    <property type="component" value="Chromosome"/>
</dbReference>
<dbReference type="InterPro" id="IPR011991">
    <property type="entry name" value="ArsR-like_HTH"/>
</dbReference>
<dbReference type="InterPro" id="IPR036390">
    <property type="entry name" value="WH_DNA-bd_sf"/>
</dbReference>
<dbReference type="InterPro" id="IPR043519">
    <property type="entry name" value="NT_sf"/>
</dbReference>
<evidence type="ECO:0000313" key="3">
    <source>
        <dbReference type="Proteomes" id="UP001327986"/>
    </source>
</evidence>
<dbReference type="CDD" id="cd00090">
    <property type="entry name" value="HTH_ARSR"/>
    <property type="match status" value="1"/>
</dbReference>
<sequence length="214" mass="23928">MDTSRGNKDLSSLLFGKTKTRRAILSLLYGHSDDAYYLRQIVRTIGFGLGPVQREIKQLTDVGVIRRSESGHQVYYQANPDSPVFKELKSLITKTVGVTDTLRTTLASLVDRIVLALIYGSIARGEEKRHSDIDLLVVGSASFAEVVKALHDAQEKLGREINPTVYPIEEFRSRIAEEHYFIRDVLSGEKIFVIGDEHELKRLAGARLAGQTQT</sequence>
<evidence type="ECO:0000313" key="2">
    <source>
        <dbReference type="EMBL" id="WRO06730.1"/>
    </source>
</evidence>
<dbReference type="GO" id="GO:0016779">
    <property type="term" value="F:nucleotidyltransferase activity"/>
    <property type="evidence" value="ECO:0007669"/>
    <property type="project" value="InterPro"/>
</dbReference>
<accession>A0AB38Z818</accession>
<dbReference type="RefSeq" id="WP_324664276.1">
    <property type="nucleotide sequence ID" value="NZ_CP141531.1"/>
</dbReference>
<dbReference type="SUPFAM" id="SSF81301">
    <property type="entry name" value="Nucleotidyltransferase"/>
    <property type="match status" value="1"/>
</dbReference>
<dbReference type="EMBL" id="CP141531">
    <property type="protein sequence ID" value="WRO06730.1"/>
    <property type="molecule type" value="Genomic_DNA"/>
</dbReference>
<reference evidence="2" key="1">
    <citation type="submission" date="2023-12" db="EMBL/GenBank/DDBJ databases">
        <title>Isolation of organohalide respiring bacteria Dehalococcoides mccartyi strain GPTCE1 in groundwater collected near a chemical plant in Suzhou, China.</title>
        <authorList>
            <person name="Liu G."/>
        </authorList>
    </citation>
    <scope>NUCLEOTIDE SEQUENCE</scope>
    <source>
        <strain evidence="2">GPTCE1</strain>
    </source>
</reference>
<feature type="domain" description="Polymerase nucleotidyl transferase" evidence="1">
    <location>
        <begin position="102"/>
        <end position="179"/>
    </location>
</feature>
<evidence type="ECO:0000259" key="1">
    <source>
        <dbReference type="Pfam" id="PF01909"/>
    </source>
</evidence>
<dbReference type="Gene3D" id="1.10.10.10">
    <property type="entry name" value="Winged helix-like DNA-binding domain superfamily/Winged helix DNA-binding domain"/>
    <property type="match status" value="1"/>
</dbReference>
<dbReference type="SUPFAM" id="SSF46785">
    <property type="entry name" value="Winged helix' DNA-binding domain"/>
    <property type="match status" value="1"/>
</dbReference>
<dbReference type="CDD" id="cd05403">
    <property type="entry name" value="NT_KNTase_like"/>
    <property type="match status" value="1"/>
</dbReference>
<proteinExistence type="predicted"/>